<keyword evidence="2" id="KW-0472">Membrane</keyword>
<dbReference type="InterPro" id="IPR057371">
    <property type="entry name" value="VERL_C"/>
</dbReference>
<dbReference type="EMBL" id="JARAKH010000022">
    <property type="protein sequence ID" value="KAK8392623.1"/>
    <property type="molecule type" value="Genomic_DNA"/>
</dbReference>
<organism evidence="4 5">
    <name type="scientific">Scylla paramamosain</name>
    <name type="common">Mud crab</name>
    <dbReference type="NCBI Taxonomy" id="85552"/>
    <lineage>
        <taxon>Eukaryota</taxon>
        <taxon>Metazoa</taxon>
        <taxon>Ecdysozoa</taxon>
        <taxon>Arthropoda</taxon>
        <taxon>Crustacea</taxon>
        <taxon>Multicrustacea</taxon>
        <taxon>Malacostraca</taxon>
        <taxon>Eumalacostraca</taxon>
        <taxon>Eucarida</taxon>
        <taxon>Decapoda</taxon>
        <taxon>Pleocyemata</taxon>
        <taxon>Brachyura</taxon>
        <taxon>Eubrachyura</taxon>
        <taxon>Portunoidea</taxon>
        <taxon>Portunidae</taxon>
        <taxon>Portuninae</taxon>
        <taxon>Scylla</taxon>
    </lineage>
</organism>
<evidence type="ECO:0000256" key="1">
    <source>
        <dbReference type="SAM" id="MobiDB-lite"/>
    </source>
</evidence>
<dbReference type="PANTHER" id="PTHR46560:SF9">
    <property type="entry name" value="ZP DOMAIN-CONTAINING PROTEIN"/>
    <property type="match status" value="1"/>
</dbReference>
<dbReference type="Pfam" id="PF25272">
    <property type="entry name" value="VERL_C"/>
    <property type="match status" value="1"/>
</dbReference>
<feature type="compositionally biased region" description="Pro residues" evidence="1">
    <location>
        <begin position="396"/>
        <end position="413"/>
    </location>
</feature>
<keyword evidence="5" id="KW-1185">Reference proteome</keyword>
<proteinExistence type="predicted"/>
<keyword evidence="2" id="KW-1133">Transmembrane helix</keyword>
<comment type="caution">
    <text evidence="4">The sequence shown here is derived from an EMBL/GenBank/DDBJ whole genome shotgun (WGS) entry which is preliminary data.</text>
</comment>
<feature type="domain" description="ZP" evidence="3">
    <location>
        <begin position="18"/>
        <end position="243"/>
    </location>
</feature>
<evidence type="ECO:0000259" key="3">
    <source>
        <dbReference type="PROSITE" id="PS51034"/>
    </source>
</evidence>
<dbReference type="InterPro" id="IPR001507">
    <property type="entry name" value="ZP_dom"/>
</dbReference>
<keyword evidence="2" id="KW-0812">Transmembrane</keyword>
<protein>
    <recommendedName>
        <fullName evidence="3">ZP domain-containing protein</fullName>
    </recommendedName>
</protein>
<gene>
    <name evidence="4" type="ORF">O3P69_014803</name>
</gene>
<evidence type="ECO:0000313" key="4">
    <source>
        <dbReference type="EMBL" id="KAK8392623.1"/>
    </source>
</evidence>
<dbReference type="SMART" id="SM00241">
    <property type="entry name" value="ZP"/>
    <property type="match status" value="1"/>
</dbReference>
<accession>A0AAW0TXW9</accession>
<feature type="region of interest" description="Disordered" evidence="1">
    <location>
        <begin position="396"/>
        <end position="417"/>
    </location>
</feature>
<evidence type="ECO:0000313" key="5">
    <source>
        <dbReference type="Proteomes" id="UP001487740"/>
    </source>
</evidence>
<feature type="transmembrane region" description="Helical" evidence="2">
    <location>
        <begin position="292"/>
        <end position="314"/>
    </location>
</feature>
<dbReference type="AlphaFoldDB" id="A0AAW0TXW9"/>
<evidence type="ECO:0000256" key="2">
    <source>
        <dbReference type="SAM" id="Phobius"/>
    </source>
</evidence>
<dbReference type="PANTHER" id="PTHR46560">
    <property type="entry name" value="CYPHER, ISOFORM B"/>
    <property type="match status" value="1"/>
</dbReference>
<sequence length="430" mass="48352">MVSPQTADKEFTPNIQASCKTGYMQINVNVKDPPFVGAVHSRDFRKEGCMVVGDGSSHVTLSLPLITDESDPNYCGVRVNKTSKEKYVPIAVRMHETLELANDKFYIIKCGLPGFFNARNESSFITLQLLDQDKKKVKEAVFDRRYILRADISQPDNTHSMRIKDCFSFGEPNYTVPLTDDRGCPEGSLISPFVYNETAGTAEAVLNRMFRFPTTNRVHFQCDVLICKGPCEIEQCAGKSERLTVVQGRALPATDANSVEEKGGRVQATTTVYVVEPTTIAGLTECEWYPPWLWILCIVLAVLFVIMMIINIFLCSAMTCSCTKSEVIEKEPSIIEEYDPYRSWHGSQYGSRYSLNGKGLHLGRLHPQLRPLRVFPLRPLRSRALPPQLTLLWPPLPQAREAPPPPPPPLPRPPLHHRQPLLREILSGVE</sequence>
<dbReference type="Proteomes" id="UP001487740">
    <property type="component" value="Unassembled WGS sequence"/>
</dbReference>
<dbReference type="PROSITE" id="PS51034">
    <property type="entry name" value="ZP_2"/>
    <property type="match status" value="1"/>
</dbReference>
<name>A0AAW0TXW9_SCYPA</name>
<reference evidence="4 5" key="1">
    <citation type="submission" date="2023-03" db="EMBL/GenBank/DDBJ databases">
        <title>High-quality genome of Scylla paramamosain provides insights in environmental adaptation.</title>
        <authorList>
            <person name="Zhang L."/>
        </authorList>
    </citation>
    <scope>NUCLEOTIDE SEQUENCE [LARGE SCALE GENOMIC DNA]</scope>
    <source>
        <strain evidence="4">LZ_2023a</strain>
        <tissue evidence="4">Muscle</tissue>
    </source>
</reference>